<feature type="chain" id="PRO_5044070788" evidence="7">
    <location>
        <begin position="25"/>
        <end position="238"/>
    </location>
</feature>
<dbReference type="AlphaFoldDB" id="A0A2T4MCS0"/>
<evidence type="ECO:0000256" key="4">
    <source>
        <dbReference type="ARBA" id="ARBA00022729"/>
    </source>
</evidence>
<evidence type="ECO:0000256" key="2">
    <source>
        <dbReference type="ARBA" id="ARBA00022633"/>
    </source>
</evidence>
<dbReference type="InterPro" id="IPR013307">
    <property type="entry name" value="Superantigen_bac"/>
</dbReference>
<comment type="similarity">
    <text evidence="1">Belongs to the staphylococcal/streptococcal toxin family.</text>
</comment>
<comment type="caution">
    <text evidence="10">The sequence shown here is derived from an EMBL/GenBank/DDBJ whole genome shotgun (WGS) entry which is preliminary data.</text>
</comment>
<dbReference type="PRINTS" id="PR01898">
    <property type="entry name" value="SAGSUPRFAMLY"/>
</dbReference>
<dbReference type="SUPFAM" id="SSF54334">
    <property type="entry name" value="Superantigen toxins, C-terminal domain"/>
    <property type="match status" value="1"/>
</dbReference>
<evidence type="ECO:0000313" key="11">
    <source>
        <dbReference type="Proteomes" id="UP000646308"/>
    </source>
</evidence>
<proteinExistence type="inferred from homology"/>
<dbReference type="InterPro" id="IPR006123">
    <property type="entry name" value="Toxin_b-grasp_Staph/Strep"/>
</dbReference>
<feature type="domain" description="Staphylococcal/Streptococcal toxin OB-fold" evidence="8">
    <location>
        <begin position="48"/>
        <end position="122"/>
    </location>
</feature>
<evidence type="ECO:0000256" key="1">
    <source>
        <dbReference type="ARBA" id="ARBA00008401"/>
    </source>
</evidence>
<keyword evidence="4 7" id="KW-0732">Signal</keyword>
<evidence type="ECO:0000313" key="10">
    <source>
        <dbReference type="EMBL" id="NJI01809.1"/>
    </source>
</evidence>
<feature type="disulfide bond" evidence="6">
    <location>
        <begin position="106"/>
        <end position="116"/>
    </location>
</feature>
<keyword evidence="3" id="KW-0800">Toxin</keyword>
<dbReference type="Gene3D" id="3.10.20.120">
    <property type="match status" value="1"/>
</dbReference>
<evidence type="ECO:0000256" key="3">
    <source>
        <dbReference type="ARBA" id="ARBA00022656"/>
    </source>
</evidence>
<keyword evidence="5" id="KW-0260">Enterotoxin</keyword>
<gene>
    <name evidence="10" type="ORF">GLV84_02910</name>
</gene>
<evidence type="ECO:0000256" key="6">
    <source>
        <dbReference type="PIRSR" id="PIRSR613307-50"/>
    </source>
</evidence>
<dbReference type="InterPro" id="IPR006173">
    <property type="entry name" value="Staph_tox_OB"/>
</dbReference>
<dbReference type="InterPro" id="IPR016091">
    <property type="entry name" value="SuperAg_toxin_C"/>
</dbReference>
<dbReference type="Pfam" id="PF01123">
    <property type="entry name" value="Stap_Strp_toxin"/>
    <property type="match status" value="1"/>
</dbReference>
<dbReference type="GO" id="GO:0005576">
    <property type="term" value="C:extracellular region"/>
    <property type="evidence" value="ECO:0007669"/>
    <property type="project" value="InterPro"/>
</dbReference>
<dbReference type="InterPro" id="IPR008992">
    <property type="entry name" value="Enterotoxin"/>
</dbReference>
<evidence type="ECO:0000256" key="5">
    <source>
        <dbReference type="ARBA" id="ARBA00022861"/>
    </source>
</evidence>
<dbReference type="Pfam" id="PF02876">
    <property type="entry name" value="Stap_Strp_tox_C"/>
    <property type="match status" value="1"/>
</dbReference>
<feature type="signal peptide" evidence="7">
    <location>
        <begin position="1"/>
        <end position="24"/>
    </location>
</feature>
<dbReference type="PRINTS" id="PR00279">
    <property type="entry name" value="BACTRLTOXIN"/>
</dbReference>
<name>A0A2T4MCS0_9STAP</name>
<dbReference type="PROSITE" id="PS00278">
    <property type="entry name" value="STAPH_STREP_TOXIN_2"/>
    <property type="match status" value="1"/>
</dbReference>
<evidence type="ECO:0000256" key="7">
    <source>
        <dbReference type="SAM" id="SignalP"/>
    </source>
</evidence>
<dbReference type="Gene3D" id="2.40.50.110">
    <property type="match status" value="1"/>
</dbReference>
<evidence type="ECO:0000259" key="9">
    <source>
        <dbReference type="Pfam" id="PF02876"/>
    </source>
</evidence>
<dbReference type="Proteomes" id="UP000646308">
    <property type="component" value="Unassembled WGS sequence"/>
</dbReference>
<accession>A0A2T4MCS0</accession>
<keyword evidence="6" id="KW-1015">Disulfide bond</keyword>
<feature type="domain" description="Staphylococcal/Streptococcal toxin beta-grasp" evidence="9">
    <location>
        <begin position="136"/>
        <end position="235"/>
    </location>
</feature>
<dbReference type="InterPro" id="IPR006177">
    <property type="entry name" value="Toxin_bac"/>
</dbReference>
<dbReference type="GO" id="GO:0090729">
    <property type="term" value="F:toxin activity"/>
    <property type="evidence" value="ECO:0007669"/>
    <property type="project" value="UniProtKB-KW"/>
</dbReference>
<evidence type="ECO:0000259" key="8">
    <source>
        <dbReference type="Pfam" id="PF01123"/>
    </source>
</evidence>
<dbReference type="SUPFAM" id="SSF50203">
    <property type="entry name" value="Bacterial enterotoxins"/>
    <property type="match status" value="1"/>
</dbReference>
<dbReference type="InterPro" id="IPR006126">
    <property type="entry name" value="Staph/Strept_toxin_CS"/>
</dbReference>
<keyword evidence="2" id="KW-0766">Superantigen</keyword>
<reference evidence="10" key="1">
    <citation type="submission" date="2019-11" db="EMBL/GenBank/DDBJ databases">
        <title>Whole genome comparisons of Staphylococcus agnetis isolates from cattle and chickens.</title>
        <authorList>
            <person name="Rhoads D."/>
            <person name="Shwani A."/>
            <person name="Adkins P."/>
            <person name="Calcutt M."/>
            <person name="Middleton J."/>
        </authorList>
    </citation>
    <scope>NUCLEOTIDE SEQUENCE</scope>
    <source>
        <strain evidence="10">1387</strain>
    </source>
</reference>
<protein>
    <submittedName>
        <fullName evidence="10">Exotoxin</fullName>
    </submittedName>
</protein>
<organism evidence="10 11">
    <name type="scientific">Staphylococcus agnetis</name>
    <dbReference type="NCBI Taxonomy" id="985762"/>
    <lineage>
        <taxon>Bacteria</taxon>
        <taxon>Bacillati</taxon>
        <taxon>Bacillota</taxon>
        <taxon>Bacilli</taxon>
        <taxon>Bacillales</taxon>
        <taxon>Staphylococcaceae</taxon>
        <taxon>Staphylococcus</taxon>
    </lineage>
</organism>
<dbReference type="EMBL" id="WMFL01000045">
    <property type="protein sequence ID" value="NJI01809.1"/>
    <property type="molecule type" value="Genomic_DNA"/>
</dbReference>
<sequence>MKKILLFSIVVLILAFLSPSHVKADSLKDKNDLTDLALANAHGQYTLPFTKENIKSTEISGDKNLVFRGQGESGNDLIVKFADANIAKNFKDKNLDIYGASFFHKCDKVGDNTNQCVYGGTTLHDEKLKEERVIGSNVWIDGNQMKTELIRTNKKNVTLQELDIKIRKILSEKYHIYTKSSPIRKGLINFDMKSSEYYPFDIYDLKGEHDYEIDKIYEDNKTLSSEDISHIDVNLYTK</sequence>